<feature type="transmembrane region" description="Helical" evidence="10">
    <location>
        <begin position="96"/>
        <end position="116"/>
    </location>
</feature>
<dbReference type="AlphaFoldDB" id="A6TTT5"/>
<dbReference type="RefSeq" id="WP_012064566.1">
    <property type="nucleotide sequence ID" value="NC_009633.1"/>
</dbReference>
<gene>
    <name evidence="13" type="ordered locus">Amet_3475</name>
</gene>
<evidence type="ECO:0000256" key="10">
    <source>
        <dbReference type="SAM" id="Phobius"/>
    </source>
</evidence>
<evidence type="ECO:0000256" key="1">
    <source>
        <dbReference type="ARBA" id="ARBA00004429"/>
    </source>
</evidence>
<keyword evidence="9" id="KW-0378">Hydrolase</keyword>
<dbReference type="MEROPS" id="A24.019"/>
<dbReference type="InterPro" id="IPR014032">
    <property type="entry name" value="Peptidase_A24A_bac"/>
</dbReference>
<protein>
    <recommendedName>
        <fullName evidence="9">Prepilin leader peptidase/N-methyltransferase</fullName>
        <ecNumber evidence="9">2.1.1.-</ecNumber>
        <ecNumber evidence="9">3.4.23.43</ecNumber>
    </recommendedName>
</protein>
<comment type="similarity">
    <text evidence="2 8">Belongs to the peptidase A24 family.</text>
</comment>
<evidence type="ECO:0000256" key="3">
    <source>
        <dbReference type="ARBA" id="ARBA00022475"/>
    </source>
</evidence>
<sequence>MYFYIIILILILGLLIGSFLNVCIFRIPKNESIAFPSSHCSNCNTLLKPIDLIPIFSYLILRGRCRYCAEKFSVRYPLVEVLTGIMFMALFSKYGLSIHLLFYLLLTSLLICITFIDYDHQIIPDGIVLLGFAFGLAYKLTALILLNQSVEILSSITGLLVGGGLFLLIAIISNGGMGGGDIKLMGMLGFWFGWRGILLISFLSFIIGSIISIFLLGTKLKTRKDPIPFGPFIAISTFINMFFYEEIVLWYFNLLIQ</sequence>
<dbReference type="EMBL" id="CP000724">
    <property type="protein sequence ID" value="ABR49603.1"/>
    <property type="molecule type" value="Genomic_DNA"/>
</dbReference>
<evidence type="ECO:0000256" key="5">
    <source>
        <dbReference type="ARBA" id="ARBA00022692"/>
    </source>
</evidence>
<evidence type="ECO:0000256" key="8">
    <source>
        <dbReference type="RuleBase" id="RU003793"/>
    </source>
</evidence>
<evidence type="ECO:0000256" key="4">
    <source>
        <dbReference type="ARBA" id="ARBA00022519"/>
    </source>
</evidence>
<dbReference type="GO" id="GO:0032259">
    <property type="term" value="P:methylation"/>
    <property type="evidence" value="ECO:0007669"/>
    <property type="project" value="UniProtKB-KW"/>
</dbReference>
<keyword evidence="9" id="KW-0808">Transferase</keyword>
<feature type="domain" description="Prepilin peptidase A24 N-terminal" evidence="12">
    <location>
        <begin position="11"/>
        <end position="93"/>
    </location>
</feature>
<evidence type="ECO:0000256" key="7">
    <source>
        <dbReference type="ARBA" id="ARBA00023136"/>
    </source>
</evidence>
<dbReference type="STRING" id="293826.Amet_3475"/>
<dbReference type="eggNOG" id="COG1989">
    <property type="taxonomic scope" value="Bacteria"/>
</dbReference>
<dbReference type="PANTHER" id="PTHR30487">
    <property type="entry name" value="TYPE 4 PREPILIN-LIKE PROTEINS LEADER PEPTIDE-PROCESSING ENZYME"/>
    <property type="match status" value="1"/>
</dbReference>
<keyword evidence="9" id="KW-0511">Multifunctional enzyme</keyword>
<dbReference type="InterPro" id="IPR010627">
    <property type="entry name" value="Prepilin_pept_A24_N"/>
</dbReference>
<dbReference type="GO" id="GO:0004190">
    <property type="term" value="F:aspartic-type endopeptidase activity"/>
    <property type="evidence" value="ECO:0007669"/>
    <property type="project" value="UniProtKB-EC"/>
</dbReference>
<dbReference type="InterPro" id="IPR000045">
    <property type="entry name" value="Prepilin_IV_endopep_pep"/>
</dbReference>
<comment type="function">
    <text evidence="9">Plays an essential role in type IV pili and type II pseudopili formation by proteolytically removing the leader sequence from substrate proteins and subsequently monomethylating the alpha-amino group of the newly exposed N-terminal phenylalanine.</text>
</comment>
<dbReference type="HOGENOM" id="CLU_057101_0_1_9"/>
<evidence type="ECO:0000256" key="2">
    <source>
        <dbReference type="ARBA" id="ARBA00005801"/>
    </source>
</evidence>
<dbReference type="Pfam" id="PF06750">
    <property type="entry name" value="A24_N_bact"/>
    <property type="match status" value="1"/>
</dbReference>
<feature type="transmembrane region" description="Helical" evidence="10">
    <location>
        <begin position="229"/>
        <end position="252"/>
    </location>
</feature>
<dbReference type="GO" id="GO:0006465">
    <property type="term" value="P:signal peptide processing"/>
    <property type="evidence" value="ECO:0007669"/>
    <property type="project" value="TreeGrafter"/>
</dbReference>
<keyword evidence="14" id="KW-1185">Reference proteome</keyword>
<evidence type="ECO:0000259" key="12">
    <source>
        <dbReference type="Pfam" id="PF06750"/>
    </source>
</evidence>
<dbReference type="Gene3D" id="1.20.120.1220">
    <property type="match status" value="1"/>
</dbReference>
<comment type="catalytic activity">
    <reaction evidence="9">
        <text>Typically cleaves a -Gly-|-Phe- bond to release an N-terminal, basic peptide of 5-8 residues from type IV prepilin, and then N-methylates the new N-terminal amino group, the methyl donor being S-adenosyl-L-methionine.</text>
        <dbReference type="EC" id="3.4.23.43"/>
    </reaction>
</comment>
<keyword evidence="3" id="KW-1003">Cell membrane</keyword>
<keyword evidence="5 9" id="KW-0812">Transmembrane</keyword>
<keyword evidence="4" id="KW-0997">Cell inner membrane</keyword>
<feature type="transmembrane region" description="Helical" evidence="10">
    <location>
        <begin position="192"/>
        <end position="217"/>
    </location>
</feature>
<dbReference type="GO" id="GO:0008168">
    <property type="term" value="F:methyltransferase activity"/>
    <property type="evidence" value="ECO:0007669"/>
    <property type="project" value="UniProtKB-KW"/>
</dbReference>
<evidence type="ECO:0000259" key="11">
    <source>
        <dbReference type="Pfam" id="PF01478"/>
    </source>
</evidence>
<dbReference type="EC" id="2.1.1.-" evidence="9"/>
<feature type="transmembrane region" description="Helical" evidence="10">
    <location>
        <begin position="122"/>
        <end position="145"/>
    </location>
</feature>
<dbReference type="InterPro" id="IPR050882">
    <property type="entry name" value="Prepilin_peptidase/N-MTase"/>
</dbReference>
<keyword evidence="9" id="KW-0489">Methyltransferase</keyword>
<keyword evidence="7 10" id="KW-0472">Membrane</keyword>
<comment type="subcellular location">
    <subcellularLocation>
        <location evidence="1">Cell inner membrane</location>
        <topology evidence="1">Multi-pass membrane protein</topology>
    </subcellularLocation>
    <subcellularLocation>
        <location evidence="9">Cell membrane</location>
        <topology evidence="9">Multi-pass membrane protein</topology>
    </subcellularLocation>
</comment>
<evidence type="ECO:0000313" key="13">
    <source>
        <dbReference type="EMBL" id="ABR49603.1"/>
    </source>
</evidence>
<reference evidence="14" key="1">
    <citation type="journal article" date="2016" name="Genome Announc.">
        <title>Complete genome sequence of Alkaliphilus metalliredigens strain QYMF, an alkaliphilic and metal-reducing bacterium isolated from borax-contaminated leachate ponds.</title>
        <authorList>
            <person name="Hwang C."/>
            <person name="Copeland A."/>
            <person name="Lucas S."/>
            <person name="Lapidus A."/>
            <person name="Barry K."/>
            <person name="Detter J.C."/>
            <person name="Glavina Del Rio T."/>
            <person name="Hammon N."/>
            <person name="Israni S."/>
            <person name="Dalin E."/>
            <person name="Tice H."/>
            <person name="Pitluck S."/>
            <person name="Chertkov O."/>
            <person name="Brettin T."/>
            <person name="Bruce D."/>
            <person name="Han C."/>
            <person name="Schmutz J."/>
            <person name="Larimer F."/>
            <person name="Land M.L."/>
            <person name="Hauser L."/>
            <person name="Kyrpides N."/>
            <person name="Mikhailova N."/>
            <person name="Ye Q."/>
            <person name="Zhou J."/>
            <person name="Richardson P."/>
            <person name="Fields M.W."/>
        </authorList>
    </citation>
    <scope>NUCLEOTIDE SEQUENCE [LARGE SCALE GENOMIC DNA]</scope>
    <source>
        <strain evidence="14">QYMF</strain>
    </source>
</reference>
<dbReference type="Pfam" id="PF01478">
    <property type="entry name" value="Peptidase_A24"/>
    <property type="match status" value="1"/>
</dbReference>
<dbReference type="PRINTS" id="PR00864">
    <property type="entry name" value="PREPILNPTASE"/>
</dbReference>
<feature type="transmembrane region" description="Helical" evidence="10">
    <location>
        <begin position="152"/>
        <end position="172"/>
    </location>
</feature>
<name>A6TTT5_ALKMQ</name>
<keyword evidence="6 10" id="KW-1133">Transmembrane helix</keyword>
<evidence type="ECO:0000256" key="6">
    <source>
        <dbReference type="ARBA" id="ARBA00022989"/>
    </source>
</evidence>
<keyword evidence="9" id="KW-0645">Protease</keyword>
<feature type="transmembrane region" description="Helical" evidence="10">
    <location>
        <begin position="6"/>
        <end position="27"/>
    </location>
</feature>
<proteinExistence type="inferred from homology"/>
<evidence type="ECO:0000256" key="9">
    <source>
        <dbReference type="RuleBase" id="RU003794"/>
    </source>
</evidence>
<accession>A6TTT5</accession>
<dbReference type="KEGG" id="amt:Amet_3475"/>
<evidence type="ECO:0000313" key="14">
    <source>
        <dbReference type="Proteomes" id="UP000001572"/>
    </source>
</evidence>
<dbReference type="PANTHER" id="PTHR30487:SF0">
    <property type="entry name" value="PREPILIN LEADER PEPTIDASE_N-METHYLTRANSFERASE-RELATED"/>
    <property type="match status" value="1"/>
</dbReference>
<organism evidence="13 14">
    <name type="scientific">Alkaliphilus metalliredigens (strain QYMF)</name>
    <dbReference type="NCBI Taxonomy" id="293826"/>
    <lineage>
        <taxon>Bacteria</taxon>
        <taxon>Bacillati</taxon>
        <taxon>Bacillota</taxon>
        <taxon>Clostridia</taxon>
        <taxon>Peptostreptococcales</taxon>
        <taxon>Natronincolaceae</taxon>
        <taxon>Alkaliphilus</taxon>
    </lineage>
</organism>
<dbReference type="GO" id="GO:0005886">
    <property type="term" value="C:plasma membrane"/>
    <property type="evidence" value="ECO:0007669"/>
    <property type="project" value="UniProtKB-SubCell"/>
</dbReference>
<dbReference type="Proteomes" id="UP000001572">
    <property type="component" value="Chromosome"/>
</dbReference>
<feature type="domain" description="Prepilin type IV endopeptidase peptidase" evidence="11">
    <location>
        <begin position="104"/>
        <end position="213"/>
    </location>
</feature>
<dbReference type="EC" id="3.4.23.43" evidence="9"/>